<accession>A0A517PMD7</accession>
<dbReference type="PIRSF" id="PIRSF035009">
    <property type="entry name" value="UCP035009_HSDR_N"/>
    <property type="match status" value="1"/>
</dbReference>
<dbReference type="Pfam" id="PF13588">
    <property type="entry name" value="HSDR_N_2"/>
    <property type="match status" value="1"/>
</dbReference>
<dbReference type="InterPro" id="IPR029464">
    <property type="entry name" value="HSDR_N"/>
</dbReference>
<organism evidence="3 4">
    <name type="scientific">Gimesia chilikensis</name>
    <dbReference type="NCBI Taxonomy" id="2605989"/>
    <lineage>
        <taxon>Bacteria</taxon>
        <taxon>Pseudomonadati</taxon>
        <taxon>Planctomycetota</taxon>
        <taxon>Planctomycetia</taxon>
        <taxon>Planctomycetales</taxon>
        <taxon>Planctomycetaceae</taxon>
        <taxon>Gimesia</taxon>
    </lineage>
</organism>
<reference evidence="3 4" key="1">
    <citation type="submission" date="2019-02" db="EMBL/GenBank/DDBJ databases">
        <title>Deep-cultivation of Planctomycetes and their phenomic and genomic characterization uncovers novel biology.</title>
        <authorList>
            <person name="Wiegand S."/>
            <person name="Jogler M."/>
            <person name="Boedeker C."/>
            <person name="Pinto D."/>
            <person name="Vollmers J."/>
            <person name="Rivas-Marin E."/>
            <person name="Kohn T."/>
            <person name="Peeters S.H."/>
            <person name="Heuer A."/>
            <person name="Rast P."/>
            <person name="Oberbeckmann S."/>
            <person name="Bunk B."/>
            <person name="Jeske O."/>
            <person name="Meyerdierks A."/>
            <person name="Storesund J.E."/>
            <person name="Kallscheuer N."/>
            <person name="Luecker S."/>
            <person name="Lage O.M."/>
            <person name="Pohl T."/>
            <person name="Merkel B.J."/>
            <person name="Hornburger P."/>
            <person name="Mueller R.-W."/>
            <person name="Bruemmer F."/>
            <person name="Labrenz M."/>
            <person name="Spormann A.M."/>
            <person name="Op den Camp H."/>
            <person name="Overmann J."/>
            <person name="Amann R."/>
            <person name="Jetten M.S.M."/>
            <person name="Mascher T."/>
            <person name="Medema M.H."/>
            <person name="Devos D.P."/>
            <person name="Kaster A.-K."/>
            <person name="Ovreas L."/>
            <person name="Rohde M."/>
            <person name="Galperin M.Y."/>
            <person name="Jogler C."/>
        </authorList>
    </citation>
    <scope>NUCLEOTIDE SEQUENCE [LARGE SCALE GENOMIC DNA]</scope>
    <source>
        <strain evidence="3 4">HG66A1</strain>
    </source>
</reference>
<dbReference type="Proteomes" id="UP000320421">
    <property type="component" value="Chromosome"/>
</dbReference>
<dbReference type="InterPro" id="IPR017035">
    <property type="entry name" value="UCP035009_HsdR_All3000-type"/>
</dbReference>
<proteinExistence type="predicted"/>
<dbReference type="EMBL" id="CP036266">
    <property type="protein sequence ID" value="QDT20528.1"/>
    <property type="molecule type" value="Genomic_DNA"/>
</dbReference>
<gene>
    <name evidence="3" type="ORF">HG66A1_23140</name>
</gene>
<dbReference type="RefSeq" id="WP_145183470.1">
    <property type="nucleotide sequence ID" value="NZ_CP036266.1"/>
</dbReference>
<evidence type="ECO:0000313" key="3">
    <source>
        <dbReference type="EMBL" id="QDT20528.1"/>
    </source>
</evidence>
<evidence type="ECO:0000256" key="1">
    <source>
        <dbReference type="SAM" id="MobiDB-lite"/>
    </source>
</evidence>
<evidence type="ECO:0000259" key="2">
    <source>
        <dbReference type="Pfam" id="PF13588"/>
    </source>
</evidence>
<name>A0A517PMD7_9PLAN</name>
<dbReference type="AlphaFoldDB" id="A0A517PMD7"/>
<feature type="region of interest" description="Disordered" evidence="1">
    <location>
        <begin position="234"/>
        <end position="259"/>
    </location>
</feature>
<protein>
    <recommendedName>
        <fullName evidence="2">Type I restriction enzyme R protein N-terminal domain-containing protein</fullName>
    </recommendedName>
</protein>
<sequence>MDLIDRMKEIAARIPKQLEYTQTEEATKNAFVMPFISALGYDVFNPLEVIPEFTSDVGIKKGEKVDYAIKKDEQIIILVECKWSGADLDKVHASQLFRYFSVTSARFAILTNGIEYQFYSDIDEPNKMDSKPFFVFNMLHFEDHQINELKKFTKSAFSLDDILTTASTLKYAGAIKKILEEELKAPSEEFVRFFASQVYDGRLTQQVIEQFTKIVKDARSQFINERINERLKTALSANSGEGGGEDLFDDEENGDDASARDGIETTQEELDGFNVVKAILREVVDVARVTMRDTKSYCGILLDDNNRKPICRLRFNHSQKYLGLFTNKNEDKVEIECVDDIFKHSERLKAVIGEYEGGKAEVVEEKSTGGIVDNG</sequence>
<evidence type="ECO:0000313" key="4">
    <source>
        <dbReference type="Proteomes" id="UP000320421"/>
    </source>
</evidence>
<dbReference type="OrthoDB" id="9148007at2"/>
<keyword evidence="4" id="KW-1185">Reference proteome</keyword>
<feature type="compositionally biased region" description="Acidic residues" evidence="1">
    <location>
        <begin position="243"/>
        <end position="255"/>
    </location>
</feature>
<feature type="domain" description="Type I restriction enzyme R protein N-terminal" evidence="2">
    <location>
        <begin position="24"/>
        <end position="124"/>
    </location>
</feature>